<dbReference type="Proteomes" id="UP000029643">
    <property type="component" value="Unassembled WGS sequence"/>
</dbReference>
<protein>
    <recommendedName>
        <fullName evidence="1">IraD/Gp25-like domain-containing protein</fullName>
    </recommendedName>
</protein>
<dbReference type="Gene3D" id="3.10.450.40">
    <property type="match status" value="1"/>
</dbReference>
<organism evidence="2 3">
    <name type="scientific">Algibacter lectus</name>
    <dbReference type="NCBI Taxonomy" id="221126"/>
    <lineage>
        <taxon>Bacteria</taxon>
        <taxon>Pseudomonadati</taxon>
        <taxon>Bacteroidota</taxon>
        <taxon>Flavobacteriia</taxon>
        <taxon>Flavobacteriales</taxon>
        <taxon>Flavobacteriaceae</taxon>
        <taxon>Algibacter</taxon>
    </lineage>
</organism>
<evidence type="ECO:0000313" key="2">
    <source>
        <dbReference type="EMBL" id="GAL80519.1"/>
    </source>
</evidence>
<name>A0A090WYN8_9FLAO</name>
<evidence type="ECO:0000313" key="3">
    <source>
        <dbReference type="Proteomes" id="UP000029643"/>
    </source>
</evidence>
<dbReference type="InterPro" id="IPR007048">
    <property type="entry name" value="IraD/Gp25-like"/>
</dbReference>
<sequence>MQHKYYKLPLNATALINNGSVEKSSIEESVANYIHLIMTTRFGECNFDLSFGCAVWDVDFNNISSDNKLRVIVSDSLVKSLKKHETRLSNLEFDVNIEQEEINIKREKSRIKKSVYVMVKGVVKKTNEPFKYVEHFYIAPPLSY</sequence>
<comment type="caution">
    <text evidence="2">The sequence shown here is derived from an EMBL/GenBank/DDBJ whole genome shotgun (WGS) entry which is preliminary data.</text>
</comment>
<dbReference type="STRING" id="221126.SAMN04489722_101426"/>
<proteinExistence type="predicted"/>
<feature type="domain" description="IraD/Gp25-like" evidence="1">
    <location>
        <begin position="25"/>
        <end position="126"/>
    </location>
</feature>
<dbReference type="SUPFAM" id="SSF160719">
    <property type="entry name" value="gpW/gp25-like"/>
    <property type="match status" value="1"/>
</dbReference>
<reference evidence="2 3" key="1">
    <citation type="journal article" date="2014" name="Genome Announc.">
        <title>Draft Genome Sequences of Marine Flavobacterium Algibacter lectus Strains SS8 and NR4.</title>
        <authorList>
            <person name="Takatani N."/>
            <person name="Nakanishi M."/>
            <person name="Meirelles P."/>
            <person name="Mino S."/>
            <person name="Suda W."/>
            <person name="Oshima K."/>
            <person name="Hattori M."/>
            <person name="Ohkuma M."/>
            <person name="Hosokawa M."/>
            <person name="Miyashita K."/>
            <person name="Thompson F.L."/>
            <person name="Niwa A."/>
            <person name="Sawabe T."/>
            <person name="Sawabe T."/>
        </authorList>
    </citation>
    <scope>NUCLEOTIDE SEQUENCE [LARGE SCALE GENOMIC DNA]</scope>
    <source>
        <strain evidence="3">JCM19274</strain>
    </source>
</reference>
<evidence type="ECO:0000259" key="1">
    <source>
        <dbReference type="Pfam" id="PF04965"/>
    </source>
</evidence>
<dbReference type="Pfam" id="PF04965">
    <property type="entry name" value="GPW_gp25"/>
    <property type="match status" value="1"/>
</dbReference>
<gene>
    <name evidence="2" type="ORF">JCM19274_1145</name>
</gene>
<accession>A0A090WYN8</accession>
<dbReference type="RefSeq" id="WP_042498856.1">
    <property type="nucleotide sequence ID" value="NZ_BBNU01000011.1"/>
</dbReference>
<dbReference type="AlphaFoldDB" id="A0A090WYN8"/>
<dbReference type="EMBL" id="BBNU01000011">
    <property type="protein sequence ID" value="GAL80519.1"/>
    <property type="molecule type" value="Genomic_DNA"/>
</dbReference>